<dbReference type="InterPro" id="IPR016181">
    <property type="entry name" value="Acyl_CoA_acyltransferase"/>
</dbReference>
<evidence type="ECO:0000313" key="6">
    <source>
        <dbReference type="Proteomes" id="UP000017800"/>
    </source>
</evidence>
<keyword evidence="6" id="KW-1185">Reference proteome</keyword>
<sequence length="197" mass="22799">MFFTYKPTLIAKDHSSQRVTIRSVGATDARIVCEYFVRNKAFLKPWDPIRDNAFYTVSGWKYKITRLAELEKLRQGLYLLILNAKETRVLGVITFSNIVGYPFHSCNLGYSLDEEEQGNGLMHSSLTQACEFMFSKYNMHRIQASYLPRNQRSARVLQRMGFAKEGVAKDYLLIDGRWQDHVLTSLTNQHWTAACKD</sequence>
<dbReference type="Gene3D" id="3.40.630.30">
    <property type="match status" value="1"/>
</dbReference>
<dbReference type="SUPFAM" id="SSF55729">
    <property type="entry name" value="Acyl-CoA N-acyltransferases (Nat)"/>
    <property type="match status" value="1"/>
</dbReference>
<dbReference type="eggNOG" id="COG1670">
    <property type="taxonomic scope" value="Bacteria"/>
</dbReference>
<keyword evidence="1 5" id="KW-0808">Transferase</keyword>
<evidence type="ECO:0000256" key="3">
    <source>
        <dbReference type="ARBA" id="ARBA00038502"/>
    </source>
</evidence>
<keyword evidence="2" id="KW-0012">Acyltransferase</keyword>
<dbReference type="GO" id="GO:0005737">
    <property type="term" value="C:cytoplasm"/>
    <property type="evidence" value="ECO:0007669"/>
    <property type="project" value="TreeGrafter"/>
</dbReference>
<protein>
    <submittedName>
        <fullName evidence="5">Ribosomal-protein-alanine acetyltransferase RimJ</fullName>
    </submittedName>
</protein>
<dbReference type="Pfam" id="PF13302">
    <property type="entry name" value="Acetyltransf_3"/>
    <property type="match status" value="1"/>
</dbReference>
<proteinExistence type="inferred from homology"/>
<dbReference type="PANTHER" id="PTHR43792">
    <property type="entry name" value="GNAT FAMILY, PUTATIVE (AFU_ORTHOLOGUE AFUA_3G00765)-RELATED-RELATED"/>
    <property type="match status" value="1"/>
</dbReference>
<evidence type="ECO:0000259" key="4">
    <source>
        <dbReference type="PROSITE" id="PS51186"/>
    </source>
</evidence>
<dbReference type="NCBIfam" id="NF008072">
    <property type="entry name" value="PRK10809.1"/>
    <property type="match status" value="1"/>
</dbReference>
<dbReference type="RefSeq" id="WP_023403127.1">
    <property type="nucleotide sequence ID" value="NZ_BAUJ01000009.1"/>
</dbReference>
<accession>V5HH43</accession>
<evidence type="ECO:0000313" key="5">
    <source>
        <dbReference type="EMBL" id="GAD88745.1"/>
    </source>
</evidence>
<organism evidence="5 6">
    <name type="scientific">Vibrio halioticoli NBRC 102217</name>
    <dbReference type="NCBI Taxonomy" id="1219072"/>
    <lineage>
        <taxon>Bacteria</taxon>
        <taxon>Pseudomonadati</taxon>
        <taxon>Pseudomonadota</taxon>
        <taxon>Gammaproteobacteria</taxon>
        <taxon>Vibrionales</taxon>
        <taxon>Vibrionaceae</taxon>
        <taxon>Vibrio</taxon>
    </lineage>
</organism>
<dbReference type="PROSITE" id="PS51186">
    <property type="entry name" value="GNAT"/>
    <property type="match status" value="1"/>
</dbReference>
<gene>
    <name evidence="5" type="primary">rimJ</name>
    <name evidence="5" type="ORF">VHA01S_009_00320</name>
</gene>
<dbReference type="PANTHER" id="PTHR43792:SF8">
    <property type="entry name" value="[RIBOSOMAL PROTEIN US5]-ALANINE N-ACETYLTRANSFERASE"/>
    <property type="match status" value="1"/>
</dbReference>
<feature type="domain" description="N-acetyltransferase" evidence="4">
    <location>
        <begin position="33"/>
        <end position="189"/>
    </location>
</feature>
<comment type="similarity">
    <text evidence="3">Belongs to the acetyltransferase family. RimJ subfamily.</text>
</comment>
<reference evidence="5 6" key="2">
    <citation type="submission" date="2013-11" db="EMBL/GenBank/DDBJ databases">
        <title>Whole genome shotgun sequence of Vibrio halioticoli NBRC 102217.</title>
        <authorList>
            <person name="Isaki S."/>
            <person name="Kimura A."/>
            <person name="Ohji S."/>
            <person name="Hosoyama A."/>
            <person name="Fujita N."/>
            <person name="Hashimoto M."/>
            <person name="Hosoyama Y."/>
            <person name="Yamazoe A."/>
        </authorList>
    </citation>
    <scope>NUCLEOTIDE SEQUENCE [LARGE SCALE GENOMIC DNA]</scope>
    <source>
        <strain evidence="5 6">NBRC 102217</strain>
    </source>
</reference>
<dbReference type="GO" id="GO:0008999">
    <property type="term" value="F:protein-N-terminal-alanine acetyltransferase activity"/>
    <property type="evidence" value="ECO:0007669"/>
    <property type="project" value="TreeGrafter"/>
</dbReference>
<dbReference type="EMBL" id="BAUJ01000009">
    <property type="protein sequence ID" value="GAD88745.1"/>
    <property type="molecule type" value="Genomic_DNA"/>
</dbReference>
<comment type="caution">
    <text evidence="5">The sequence shown here is derived from an EMBL/GenBank/DDBJ whole genome shotgun (WGS) entry which is preliminary data.</text>
</comment>
<evidence type="ECO:0000256" key="2">
    <source>
        <dbReference type="ARBA" id="ARBA00023315"/>
    </source>
</evidence>
<dbReference type="Proteomes" id="UP000017800">
    <property type="component" value="Unassembled WGS sequence"/>
</dbReference>
<reference evidence="5 6" key="1">
    <citation type="submission" date="2013-10" db="EMBL/GenBank/DDBJ databases">
        <authorList>
            <person name="Ichikawa N."/>
            <person name="Kimura A."/>
            <person name="Ohji S."/>
            <person name="Hosoyama A."/>
            <person name="Fujita N."/>
        </authorList>
    </citation>
    <scope>NUCLEOTIDE SEQUENCE [LARGE SCALE GENOMIC DNA]</scope>
    <source>
        <strain evidence="5 6">NBRC 102217</strain>
    </source>
</reference>
<dbReference type="InterPro" id="IPR051531">
    <property type="entry name" value="N-acetyltransferase"/>
</dbReference>
<dbReference type="AlphaFoldDB" id="V5HH43"/>
<dbReference type="InterPro" id="IPR000182">
    <property type="entry name" value="GNAT_dom"/>
</dbReference>
<name>V5HH43_9VIBR</name>
<evidence type="ECO:0000256" key="1">
    <source>
        <dbReference type="ARBA" id="ARBA00022679"/>
    </source>
</evidence>
<dbReference type="OrthoDB" id="9801669at2"/>